<dbReference type="Gene3D" id="1.10.220.10">
    <property type="entry name" value="Annexin"/>
    <property type="match status" value="4"/>
</dbReference>
<dbReference type="KEGG" id="kmr:108250171"/>
<dbReference type="SMART" id="SM00335">
    <property type="entry name" value="ANX"/>
    <property type="match status" value="3"/>
</dbReference>
<dbReference type="SUPFAM" id="SSF47874">
    <property type="entry name" value="Annexin"/>
    <property type="match status" value="1"/>
</dbReference>
<dbReference type="GO" id="GO:0004859">
    <property type="term" value="F:phospholipase inhibitor activity"/>
    <property type="evidence" value="ECO:0007669"/>
    <property type="project" value="InterPro"/>
</dbReference>
<evidence type="ECO:0000256" key="3">
    <source>
        <dbReference type="ARBA" id="ARBA00023216"/>
    </source>
</evidence>
<reference evidence="4" key="1">
    <citation type="submission" date="2025-08" db="UniProtKB">
        <authorList>
            <consortium name="Ensembl"/>
        </authorList>
    </citation>
    <scope>IDENTIFICATION</scope>
</reference>
<dbReference type="CTD" id="450032"/>
<evidence type="ECO:0000313" key="5">
    <source>
        <dbReference type="Proteomes" id="UP000264800"/>
    </source>
</evidence>
<dbReference type="GO" id="GO:0005737">
    <property type="term" value="C:cytoplasm"/>
    <property type="evidence" value="ECO:0007669"/>
    <property type="project" value="TreeGrafter"/>
</dbReference>
<dbReference type="Ensembl" id="ENSKMAT00000026127.1">
    <property type="protein sequence ID" value="ENSKMAP00000025805.1"/>
    <property type="gene ID" value="ENSKMAG00000019122.1"/>
</dbReference>
<dbReference type="Proteomes" id="UP000264800">
    <property type="component" value="Unplaced"/>
</dbReference>
<keyword evidence="3" id="KW-0041">Annexin</keyword>
<dbReference type="PANTHER" id="PTHR10502">
    <property type="entry name" value="ANNEXIN"/>
    <property type="match status" value="1"/>
</dbReference>
<dbReference type="STRING" id="37003.ENSKMAP00000025805"/>
<dbReference type="GO" id="GO:0005886">
    <property type="term" value="C:plasma membrane"/>
    <property type="evidence" value="ECO:0007669"/>
    <property type="project" value="TreeGrafter"/>
</dbReference>
<organism evidence="4 5">
    <name type="scientific">Kryptolebias marmoratus</name>
    <name type="common">Mangrove killifish</name>
    <name type="synonym">Rivulus marmoratus</name>
    <dbReference type="NCBI Taxonomy" id="37003"/>
    <lineage>
        <taxon>Eukaryota</taxon>
        <taxon>Metazoa</taxon>
        <taxon>Chordata</taxon>
        <taxon>Craniata</taxon>
        <taxon>Vertebrata</taxon>
        <taxon>Euteleostomi</taxon>
        <taxon>Actinopterygii</taxon>
        <taxon>Neopterygii</taxon>
        <taxon>Teleostei</taxon>
        <taxon>Neoteleostei</taxon>
        <taxon>Acanthomorphata</taxon>
        <taxon>Ovalentaria</taxon>
        <taxon>Atherinomorphae</taxon>
        <taxon>Cyprinodontiformes</taxon>
        <taxon>Rivulidae</taxon>
        <taxon>Kryptolebias</taxon>
    </lineage>
</organism>
<evidence type="ECO:0000256" key="2">
    <source>
        <dbReference type="ARBA" id="ARBA00022737"/>
    </source>
</evidence>
<keyword evidence="5" id="KW-1185">Reference proteome</keyword>
<dbReference type="GO" id="GO:0005634">
    <property type="term" value="C:nucleus"/>
    <property type="evidence" value="ECO:0007669"/>
    <property type="project" value="TreeGrafter"/>
</dbReference>
<dbReference type="InterPro" id="IPR037104">
    <property type="entry name" value="Annexin_sf"/>
</dbReference>
<dbReference type="InterPro" id="IPR001464">
    <property type="entry name" value="Annexin"/>
</dbReference>
<dbReference type="GO" id="GO:0005544">
    <property type="term" value="F:calcium-dependent phospholipid binding"/>
    <property type="evidence" value="ECO:0007669"/>
    <property type="project" value="InterPro"/>
</dbReference>
<reference evidence="4" key="2">
    <citation type="submission" date="2025-09" db="UniProtKB">
        <authorList>
            <consortium name="Ensembl"/>
        </authorList>
    </citation>
    <scope>IDENTIFICATION</scope>
</reference>
<dbReference type="PANTHER" id="PTHR10502:SF8">
    <property type="entry name" value="ANNEXIN"/>
    <property type="match status" value="1"/>
</dbReference>
<dbReference type="OrthoDB" id="37886at2759"/>
<accession>A0A3Q3B8U7</accession>
<dbReference type="OMA" id="HNFQVEA"/>
<dbReference type="GO" id="GO:0005509">
    <property type="term" value="F:calcium ion binding"/>
    <property type="evidence" value="ECO:0007669"/>
    <property type="project" value="InterPro"/>
</dbReference>
<protein>
    <submittedName>
        <fullName evidence="4">Annexin A2-like</fullName>
    </submittedName>
</protein>
<dbReference type="GO" id="GO:0001786">
    <property type="term" value="F:phosphatidylserine binding"/>
    <property type="evidence" value="ECO:0007669"/>
    <property type="project" value="TreeGrafter"/>
</dbReference>
<dbReference type="FunFam" id="1.10.220.10:FF:000003">
    <property type="entry name" value="Annexin"/>
    <property type="match status" value="1"/>
</dbReference>
<name>A0A3Q3B8U7_KRYMA</name>
<dbReference type="GeneTree" id="ENSGT00940000166692"/>
<proteinExistence type="inferred from homology"/>
<dbReference type="PRINTS" id="PR00196">
    <property type="entry name" value="ANNEXIN"/>
</dbReference>
<dbReference type="InterPro" id="IPR002390">
    <property type="entry name" value="ANX3"/>
</dbReference>
<dbReference type="GO" id="GO:0012506">
    <property type="term" value="C:vesicle membrane"/>
    <property type="evidence" value="ECO:0007669"/>
    <property type="project" value="TreeGrafter"/>
</dbReference>
<dbReference type="PROSITE" id="PS51897">
    <property type="entry name" value="ANNEXIN_2"/>
    <property type="match status" value="2"/>
</dbReference>
<evidence type="ECO:0000313" key="4">
    <source>
        <dbReference type="Ensembl" id="ENSKMAP00000025805.1"/>
    </source>
</evidence>
<comment type="similarity">
    <text evidence="1">Belongs to the annexin family.</text>
</comment>
<evidence type="ECO:0000256" key="1">
    <source>
        <dbReference type="ARBA" id="ARBA00007831"/>
    </source>
</evidence>
<dbReference type="GeneID" id="108250171"/>
<sequence>MEYLTSPNMWWGTLGTIRPYSNFHPEQDVKEIQSALEKKDAVTLVRILTNRNNAQRQVIAKTFQEITDRDLGTTLKKVLSGDLEDLLLQLLMLPEQMEAQRLHQAMKYLGTDEDTLLEILCTRSGKRLQEISAAYKQMYKKELEKEMRGETSGAFAKLVVALLKKDSMAAAVHRDIQALIVSLNGKKADAEPWINILTSRNRDHLEKVLMGLELETGQTGEQIVEKHFSGDFRLGLNVLVQCIHSSDLYLAKRLATMKTLLVHGIMVCHSEEDLLGIRTKFLKLTGNSLYSALQNHFKGEHLQALLAICRSED</sequence>
<dbReference type="RefSeq" id="XP_017295416.1">
    <property type="nucleotide sequence ID" value="XM_017439927.3"/>
</dbReference>
<dbReference type="AlphaFoldDB" id="A0A3Q3B8U7"/>
<dbReference type="InterPro" id="IPR018502">
    <property type="entry name" value="Annexin_repeat"/>
</dbReference>
<keyword evidence="2" id="KW-0677">Repeat</keyword>
<dbReference type="PRINTS" id="PR00199">
    <property type="entry name" value="ANNEXINIII"/>
</dbReference>
<dbReference type="Pfam" id="PF00191">
    <property type="entry name" value="Annexin"/>
    <property type="match status" value="2"/>
</dbReference>